<feature type="signal peptide" evidence="1">
    <location>
        <begin position="1"/>
        <end position="24"/>
    </location>
</feature>
<proteinExistence type="predicted"/>
<keyword evidence="1" id="KW-0732">Signal</keyword>
<comment type="caution">
    <text evidence="2">The sequence shown here is derived from an EMBL/GenBank/DDBJ whole genome shotgun (WGS) entry which is preliminary data.</text>
</comment>
<reference evidence="2 3" key="1">
    <citation type="journal article" date="2018" name="Nat. Biotechnol.">
        <title>A standardized bacterial taxonomy based on genome phylogeny substantially revises the tree of life.</title>
        <authorList>
            <person name="Parks D.H."/>
            <person name="Chuvochina M."/>
            <person name="Waite D.W."/>
            <person name="Rinke C."/>
            <person name="Skarshewski A."/>
            <person name="Chaumeil P.A."/>
            <person name="Hugenholtz P."/>
        </authorList>
    </citation>
    <scope>NUCLEOTIDE SEQUENCE [LARGE SCALE GENOMIC DNA]</scope>
    <source>
        <strain evidence="2">UBA9015</strain>
    </source>
</reference>
<sequence>MTFKSIAIFAAAATIGAASVPAPAAAQTQNGVLYIYGNDKCPTNADGEEIVVCVRKSEAERFRIPQELRELEVTPQNQAWATRVDGTLNAGQSGIGSCSAVGIGGATGCFGQAAAINKAERKQRKEAQNVLGE</sequence>
<dbReference type="Proteomes" id="UP000262699">
    <property type="component" value="Unassembled WGS sequence"/>
</dbReference>
<dbReference type="AlphaFoldDB" id="A0A3D0WFQ6"/>
<evidence type="ECO:0000313" key="3">
    <source>
        <dbReference type="Proteomes" id="UP000262699"/>
    </source>
</evidence>
<dbReference type="EMBL" id="DOYJ01000295">
    <property type="protein sequence ID" value="HCB76603.1"/>
    <property type="molecule type" value="Genomic_DNA"/>
</dbReference>
<accession>A0A3D0WFQ6</accession>
<name>A0A3D0WFQ6_9SPHN</name>
<feature type="chain" id="PRO_5017552225" description="DUF4189 domain-containing protein" evidence="1">
    <location>
        <begin position="25"/>
        <end position="133"/>
    </location>
</feature>
<gene>
    <name evidence="2" type="ORF">DEP91_10605</name>
</gene>
<evidence type="ECO:0000313" key="2">
    <source>
        <dbReference type="EMBL" id="HCB76603.1"/>
    </source>
</evidence>
<organism evidence="2 3">
    <name type="scientific">Sphingomonas bacterium</name>
    <dbReference type="NCBI Taxonomy" id="1895847"/>
    <lineage>
        <taxon>Bacteria</taxon>
        <taxon>Pseudomonadati</taxon>
        <taxon>Pseudomonadota</taxon>
        <taxon>Alphaproteobacteria</taxon>
        <taxon>Sphingomonadales</taxon>
        <taxon>Sphingomonadaceae</taxon>
        <taxon>Sphingomonas</taxon>
    </lineage>
</organism>
<protein>
    <recommendedName>
        <fullName evidence="4">DUF4189 domain-containing protein</fullName>
    </recommendedName>
</protein>
<evidence type="ECO:0008006" key="4">
    <source>
        <dbReference type="Google" id="ProtNLM"/>
    </source>
</evidence>
<evidence type="ECO:0000256" key="1">
    <source>
        <dbReference type="SAM" id="SignalP"/>
    </source>
</evidence>